<dbReference type="InterPro" id="IPR056021">
    <property type="entry name" value="DUF7600"/>
</dbReference>
<dbReference type="OrthoDB" id="5202664at2759"/>
<dbReference type="AlphaFoldDB" id="A0A9N9ZEA7"/>
<protein>
    <recommendedName>
        <fullName evidence="1">DUF7600 domain-containing protein</fullName>
    </recommendedName>
</protein>
<sequence length="420" mass="46652">MDFDRILKADLPFSEFTTKYPFPIDQPSPVELSATTVNIFGEECLATIGTKANTTLGLSVGPAKIRGLQYAMGSYGVVVLRLLYDDGTRSDWLGQSIRKWVATIQGKDMVSLNFMTDGFKIVSLSFGENEANRTRIIRDDESPPQLDSQSFLIDAKIARTGMRGNPFHRLVHTLPLDLQHGHANSLTVFCDFYTVRGIQLNGQAANMLGSTTTRSCPVTFYLQPGEIISFIHLIYRGERDKPPSAGPYMVAMTSKGRTLLYAPSSMVYVRERRLSKFTDVSPGFVSSIFIDRSDAGKVGEYSIGVTLQPQEPSGDKAIQRVANCPVFDHIDPQSFMKQQASYVFLSKANLLQLKLLQLQKLGDRCRGLLIHRLDDSIDILGQWDPALASTISTLYHTENGAALESITFVYADTTNPRDLR</sequence>
<organism evidence="2 3">
    <name type="scientific">Clonostachys solani</name>
    <dbReference type="NCBI Taxonomy" id="160281"/>
    <lineage>
        <taxon>Eukaryota</taxon>
        <taxon>Fungi</taxon>
        <taxon>Dikarya</taxon>
        <taxon>Ascomycota</taxon>
        <taxon>Pezizomycotina</taxon>
        <taxon>Sordariomycetes</taxon>
        <taxon>Hypocreomycetidae</taxon>
        <taxon>Hypocreales</taxon>
        <taxon>Bionectriaceae</taxon>
        <taxon>Clonostachys</taxon>
    </lineage>
</organism>
<comment type="caution">
    <text evidence="2">The sequence shown here is derived from an EMBL/GenBank/DDBJ whole genome shotgun (WGS) entry which is preliminary data.</text>
</comment>
<evidence type="ECO:0000313" key="3">
    <source>
        <dbReference type="Proteomes" id="UP000775872"/>
    </source>
</evidence>
<proteinExistence type="predicted"/>
<reference evidence="2" key="1">
    <citation type="submission" date="2021-10" db="EMBL/GenBank/DDBJ databases">
        <authorList>
            <person name="Piombo E."/>
        </authorList>
    </citation>
    <scope>NUCLEOTIDE SEQUENCE</scope>
</reference>
<dbReference type="EMBL" id="CABFOC020000046">
    <property type="protein sequence ID" value="CAH0053966.1"/>
    <property type="molecule type" value="Genomic_DNA"/>
</dbReference>
<evidence type="ECO:0000259" key="1">
    <source>
        <dbReference type="Pfam" id="PF24539"/>
    </source>
</evidence>
<gene>
    <name evidence="2" type="ORF">CSOL1703_00015154</name>
</gene>
<keyword evidence="3" id="KW-1185">Reference proteome</keyword>
<feature type="domain" description="DUF7600" evidence="1">
    <location>
        <begin position="54"/>
        <end position="130"/>
    </location>
</feature>
<name>A0A9N9ZEA7_9HYPO</name>
<dbReference type="Pfam" id="PF24539">
    <property type="entry name" value="DUF7600"/>
    <property type="match status" value="1"/>
</dbReference>
<accession>A0A9N9ZEA7</accession>
<evidence type="ECO:0000313" key="2">
    <source>
        <dbReference type="EMBL" id="CAH0053966.1"/>
    </source>
</evidence>
<dbReference type="Proteomes" id="UP000775872">
    <property type="component" value="Unassembled WGS sequence"/>
</dbReference>